<dbReference type="InterPro" id="IPR001965">
    <property type="entry name" value="Znf_PHD"/>
</dbReference>
<dbReference type="SUPFAM" id="SSF57903">
    <property type="entry name" value="FYVE/PHD zinc finger"/>
    <property type="match status" value="1"/>
</dbReference>
<evidence type="ECO:0000259" key="6">
    <source>
        <dbReference type="PROSITE" id="PS51038"/>
    </source>
</evidence>
<evidence type="ECO:0008006" key="9">
    <source>
        <dbReference type="Google" id="ProtNLM"/>
    </source>
</evidence>
<dbReference type="GO" id="GO:0003682">
    <property type="term" value="F:chromatin binding"/>
    <property type="evidence" value="ECO:0007669"/>
    <property type="project" value="InterPro"/>
</dbReference>
<keyword evidence="2 4" id="KW-0863">Zinc-finger</keyword>
<dbReference type="STRING" id="436017.A4RV78"/>
<dbReference type="eggNOG" id="KOG1633">
    <property type="taxonomic scope" value="Eukaryota"/>
</dbReference>
<gene>
    <name evidence="7" type="primary">EBP3501</name>
    <name evidence="7" type="ORF">OSTLU_34069</name>
</gene>
<dbReference type="SMART" id="SM00249">
    <property type="entry name" value="PHD"/>
    <property type="match status" value="1"/>
</dbReference>
<evidence type="ECO:0000256" key="2">
    <source>
        <dbReference type="ARBA" id="ARBA00022771"/>
    </source>
</evidence>
<accession>A4RV78</accession>
<dbReference type="Gramene" id="ABO95088">
    <property type="protein sequence ID" value="ABO95088"/>
    <property type="gene ID" value="OSTLU_34069"/>
</dbReference>
<name>A4RV78_OSTLU</name>
<dbReference type="SMART" id="SM00439">
    <property type="entry name" value="BAH"/>
    <property type="match status" value="1"/>
</dbReference>
<dbReference type="Pfam" id="PF01426">
    <property type="entry name" value="BAH"/>
    <property type="match status" value="1"/>
</dbReference>
<dbReference type="InterPro" id="IPR043151">
    <property type="entry name" value="BAH_sf"/>
</dbReference>
<dbReference type="InterPro" id="IPR013083">
    <property type="entry name" value="Znf_RING/FYVE/PHD"/>
</dbReference>
<evidence type="ECO:0000259" key="5">
    <source>
        <dbReference type="PROSITE" id="PS50016"/>
    </source>
</evidence>
<dbReference type="InterPro" id="IPR011011">
    <property type="entry name" value="Znf_FYVE_PHD"/>
</dbReference>
<dbReference type="Pfam" id="PF00628">
    <property type="entry name" value="PHD"/>
    <property type="match status" value="1"/>
</dbReference>
<proteinExistence type="predicted"/>
<dbReference type="InterPro" id="IPR001025">
    <property type="entry name" value="BAH_dom"/>
</dbReference>
<keyword evidence="1" id="KW-0479">Metal-binding</keyword>
<dbReference type="InterPro" id="IPR019787">
    <property type="entry name" value="Znf_PHD-finger"/>
</dbReference>
<dbReference type="AlphaFoldDB" id="A4RV78"/>
<dbReference type="PROSITE" id="PS51038">
    <property type="entry name" value="BAH"/>
    <property type="match status" value="1"/>
</dbReference>
<feature type="domain" description="BAH" evidence="6">
    <location>
        <begin position="13"/>
        <end position="126"/>
    </location>
</feature>
<sequence>MTGEVARVVIGGDVFQVNDAVLVKAPGANERYVGRIVSVAVENGAVKARLCWYYRPQETRGGRKRFHGVKELFSSDHYDWVSVNTIDAKCEVWSLREYQELEAVTEFDFYARFLYRSSRGEFRPEKVPVFCKCAEPYNPDRFMVECDQCNDWFHPECVNETKSSASQLDVWRCPDCRLSKITGEV</sequence>
<keyword evidence="3" id="KW-0862">Zinc</keyword>
<dbReference type="GeneID" id="5001028"/>
<feature type="domain" description="PHD-type" evidence="5">
    <location>
        <begin position="128"/>
        <end position="179"/>
    </location>
</feature>
<evidence type="ECO:0000256" key="1">
    <source>
        <dbReference type="ARBA" id="ARBA00022723"/>
    </source>
</evidence>
<organism evidence="7 8">
    <name type="scientific">Ostreococcus lucimarinus (strain CCE9901)</name>
    <dbReference type="NCBI Taxonomy" id="436017"/>
    <lineage>
        <taxon>Eukaryota</taxon>
        <taxon>Viridiplantae</taxon>
        <taxon>Chlorophyta</taxon>
        <taxon>Mamiellophyceae</taxon>
        <taxon>Mamiellales</taxon>
        <taxon>Bathycoccaceae</taxon>
        <taxon>Ostreococcus</taxon>
    </lineage>
</organism>
<dbReference type="HOGENOM" id="CLU_085193_0_0_1"/>
<dbReference type="InterPro" id="IPR019786">
    <property type="entry name" value="Zinc_finger_PHD-type_CS"/>
</dbReference>
<evidence type="ECO:0000313" key="7">
    <source>
        <dbReference type="EMBL" id="ABO95088.1"/>
    </source>
</evidence>
<protein>
    <recommendedName>
        <fullName evidence="9">BAH-PHD domain-containing protein</fullName>
    </recommendedName>
</protein>
<evidence type="ECO:0000256" key="4">
    <source>
        <dbReference type="PROSITE-ProRule" id="PRU00146"/>
    </source>
</evidence>
<dbReference type="PANTHER" id="PTHR46364">
    <property type="entry name" value="OS08G0421900 PROTEIN"/>
    <property type="match status" value="1"/>
</dbReference>
<dbReference type="eggNOG" id="KOG1886">
    <property type="taxonomic scope" value="Eukaryota"/>
</dbReference>
<keyword evidence="8" id="KW-1185">Reference proteome</keyword>
<dbReference type="PROSITE" id="PS01359">
    <property type="entry name" value="ZF_PHD_1"/>
    <property type="match status" value="1"/>
</dbReference>
<dbReference type="OrthoDB" id="494865at2759"/>
<dbReference type="Proteomes" id="UP000001568">
    <property type="component" value="Chromosome 3"/>
</dbReference>
<dbReference type="EMBL" id="CP000583">
    <property type="protein sequence ID" value="ABO95088.1"/>
    <property type="molecule type" value="Genomic_DNA"/>
</dbReference>
<dbReference type="OMA" id="NMENCDS"/>
<dbReference type="Gene3D" id="3.30.40.10">
    <property type="entry name" value="Zinc/RING finger domain, C3HC4 (zinc finger)"/>
    <property type="match status" value="1"/>
</dbReference>
<dbReference type="KEGG" id="olu:OSTLU_34069"/>
<evidence type="ECO:0000313" key="8">
    <source>
        <dbReference type="Proteomes" id="UP000001568"/>
    </source>
</evidence>
<reference evidence="7 8" key="1">
    <citation type="journal article" date="2007" name="Proc. Natl. Acad. Sci. U.S.A.">
        <title>The tiny eukaryote Ostreococcus provides genomic insights into the paradox of plankton speciation.</title>
        <authorList>
            <person name="Palenik B."/>
            <person name="Grimwood J."/>
            <person name="Aerts A."/>
            <person name="Rouze P."/>
            <person name="Salamov A."/>
            <person name="Putnam N."/>
            <person name="Dupont C."/>
            <person name="Jorgensen R."/>
            <person name="Derelle E."/>
            <person name="Rombauts S."/>
            <person name="Zhou K."/>
            <person name="Otillar R."/>
            <person name="Merchant S.S."/>
            <person name="Podell S."/>
            <person name="Gaasterland T."/>
            <person name="Napoli C."/>
            <person name="Gendler K."/>
            <person name="Manuell A."/>
            <person name="Tai V."/>
            <person name="Vallon O."/>
            <person name="Piganeau G."/>
            <person name="Jancek S."/>
            <person name="Heijde M."/>
            <person name="Jabbari K."/>
            <person name="Bowler C."/>
            <person name="Lohr M."/>
            <person name="Robbens S."/>
            <person name="Werner G."/>
            <person name="Dubchak I."/>
            <person name="Pazour G.J."/>
            <person name="Ren Q."/>
            <person name="Paulsen I."/>
            <person name="Delwiche C."/>
            <person name="Schmutz J."/>
            <person name="Rokhsar D."/>
            <person name="Van de Peer Y."/>
            <person name="Moreau H."/>
            <person name="Grigoriev I.V."/>
        </authorList>
    </citation>
    <scope>NUCLEOTIDE SEQUENCE [LARGE SCALE GENOMIC DNA]</scope>
    <source>
        <strain evidence="7 8">CCE9901</strain>
    </source>
</reference>
<dbReference type="PROSITE" id="PS50016">
    <property type="entry name" value="ZF_PHD_2"/>
    <property type="match status" value="1"/>
</dbReference>
<dbReference type="GO" id="GO:0008270">
    <property type="term" value="F:zinc ion binding"/>
    <property type="evidence" value="ECO:0007669"/>
    <property type="project" value="UniProtKB-KW"/>
</dbReference>
<dbReference type="RefSeq" id="XP_001416795.1">
    <property type="nucleotide sequence ID" value="XM_001416758.1"/>
</dbReference>
<evidence type="ECO:0000256" key="3">
    <source>
        <dbReference type="ARBA" id="ARBA00022833"/>
    </source>
</evidence>
<dbReference type="Gene3D" id="2.30.30.490">
    <property type="match status" value="1"/>
</dbReference>